<evidence type="ECO:0000256" key="2">
    <source>
        <dbReference type="ARBA" id="ARBA00019580"/>
    </source>
</evidence>
<reference evidence="3 4" key="1">
    <citation type="submission" date="2024-05" db="EMBL/GenBank/DDBJ databases">
        <title>Genetic variation in Jamaican populations of the coffee berry borer (Hypothenemus hampei).</title>
        <authorList>
            <person name="Errbii M."/>
            <person name="Myrie A."/>
        </authorList>
    </citation>
    <scope>NUCLEOTIDE SEQUENCE [LARGE SCALE GENOMIC DNA]</scope>
    <source>
        <strain evidence="3">JA-Hopewell-2020-01-JO</strain>
        <tissue evidence="3">Whole body</tissue>
    </source>
</reference>
<dbReference type="EMBL" id="JBDJPC010000008">
    <property type="protein sequence ID" value="KAL1493445.1"/>
    <property type="molecule type" value="Genomic_DNA"/>
</dbReference>
<evidence type="ECO:0000313" key="3">
    <source>
        <dbReference type="EMBL" id="KAL1493445.1"/>
    </source>
</evidence>
<comment type="similarity">
    <text evidence="1">Belongs to the BLOC1S5 family.</text>
</comment>
<dbReference type="Proteomes" id="UP001566132">
    <property type="component" value="Unassembled WGS sequence"/>
</dbReference>
<dbReference type="AlphaFoldDB" id="A0ABD1EFW1"/>
<sequence length="153" mass="18185">MWLKDVSKIWSRLFDQKSVVNGEVGFFAREFEEKRGDTEINHLFKTIEGLTELKDSHLNKLKESEEILTDTQLKIKKGLDLCNKFPDLETNYKQDLSISQRKDRHKYIWDEIMNEISSNYSQINKLYEKQELEAKEAYQLLESKLGVNNMYLN</sequence>
<name>A0ABD1EFW1_HYPHA</name>
<dbReference type="InterPro" id="IPR017243">
    <property type="entry name" value="Bloc1s5"/>
</dbReference>
<keyword evidence="4" id="KW-1185">Reference proteome</keyword>
<comment type="caution">
    <text evidence="3">The sequence shown here is derived from an EMBL/GenBank/DDBJ whole genome shotgun (WGS) entry which is preliminary data.</text>
</comment>
<evidence type="ECO:0000256" key="1">
    <source>
        <dbReference type="ARBA" id="ARBA00010754"/>
    </source>
</evidence>
<organism evidence="3 4">
    <name type="scientific">Hypothenemus hampei</name>
    <name type="common">Coffee berry borer</name>
    <dbReference type="NCBI Taxonomy" id="57062"/>
    <lineage>
        <taxon>Eukaryota</taxon>
        <taxon>Metazoa</taxon>
        <taxon>Ecdysozoa</taxon>
        <taxon>Arthropoda</taxon>
        <taxon>Hexapoda</taxon>
        <taxon>Insecta</taxon>
        <taxon>Pterygota</taxon>
        <taxon>Neoptera</taxon>
        <taxon>Endopterygota</taxon>
        <taxon>Coleoptera</taxon>
        <taxon>Polyphaga</taxon>
        <taxon>Cucujiformia</taxon>
        <taxon>Curculionidae</taxon>
        <taxon>Scolytinae</taxon>
        <taxon>Hypothenemus</taxon>
    </lineage>
</organism>
<protein>
    <recommendedName>
        <fullName evidence="2">Biogenesis of lysosome-related organelles complex 1 subunit 5</fullName>
    </recommendedName>
</protein>
<proteinExistence type="inferred from homology"/>
<accession>A0ABD1EFW1</accession>
<dbReference type="Pfam" id="PF14942">
    <property type="entry name" value="Muted"/>
    <property type="match status" value="1"/>
</dbReference>
<gene>
    <name evidence="3" type="ORF">ABEB36_011496</name>
</gene>
<dbReference type="PANTHER" id="PTHR31784">
    <property type="entry name" value="BIOGENESIS OF LYSOSOME-RELATED ORGANELLES COMPLEX 1 SUBUNIT 5"/>
    <property type="match status" value="1"/>
</dbReference>
<evidence type="ECO:0000313" key="4">
    <source>
        <dbReference type="Proteomes" id="UP001566132"/>
    </source>
</evidence>
<dbReference type="PANTHER" id="PTHR31784:SF2">
    <property type="entry name" value="BIOGENESIS OF LYSOSOME-RELATED ORGANELLES COMPLEX 1 SUBUNIT 5"/>
    <property type="match status" value="1"/>
</dbReference>